<evidence type="ECO:0000259" key="8">
    <source>
        <dbReference type="Pfam" id="PF00408"/>
    </source>
</evidence>
<accession>A0A4U0SHU1</accession>
<dbReference type="EC" id="5.4.2.2" evidence="12"/>
<organism evidence="12 13">
    <name type="scientific">Actinacidiphila oryziradicis</name>
    <dbReference type="NCBI Taxonomy" id="2571141"/>
    <lineage>
        <taxon>Bacteria</taxon>
        <taxon>Bacillati</taxon>
        <taxon>Actinomycetota</taxon>
        <taxon>Actinomycetes</taxon>
        <taxon>Kitasatosporales</taxon>
        <taxon>Streptomycetaceae</taxon>
        <taxon>Actinacidiphila</taxon>
    </lineage>
</organism>
<dbReference type="OrthoDB" id="9806956at2"/>
<keyword evidence="13" id="KW-1185">Reference proteome</keyword>
<dbReference type="GO" id="GO:0004614">
    <property type="term" value="F:phosphoglucomutase activity"/>
    <property type="evidence" value="ECO:0007669"/>
    <property type="project" value="UniProtKB-EC"/>
</dbReference>
<evidence type="ECO:0000256" key="2">
    <source>
        <dbReference type="ARBA" id="ARBA00010231"/>
    </source>
</evidence>
<dbReference type="GO" id="GO:0000287">
    <property type="term" value="F:magnesium ion binding"/>
    <property type="evidence" value="ECO:0007669"/>
    <property type="project" value="InterPro"/>
</dbReference>
<gene>
    <name evidence="12" type="ORF">FCI23_23220</name>
</gene>
<dbReference type="PANTHER" id="PTHR45745:SF1">
    <property type="entry name" value="PHOSPHOGLUCOMUTASE 2B-RELATED"/>
    <property type="match status" value="1"/>
</dbReference>
<evidence type="ECO:0000256" key="7">
    <source>
        <dbReference type="RuleBase" id="RU004326"/>
    </source>
</evidence>
<feature type="domain" description="Alpha-D-phosphohexomutase alpha/beta/alpha" evidence="9">
    <location>
        <begin position="39"/>
        <end position="179"/>
    </location>
</feature>
<dbReference type="SUPFAM" id="SSF55957">
    <property type="entry name" value="Phosphoglucomutase, C-terminal domain"/>
    <property type="match status" value="1"/>
</dbReference>
<dbReference type="RefSeq" id="WP_136725871.1">
    <property type="nucleotide sequence ID" value="NZ_SUMC01000023.1"/>
</dbReference>
<dbReference type="InterPro" id="IPR036900">
    <property type="entry name" value="A-D-PHexomutase_C_sf"/>
</dbReference>
<dbReference type="Pfam" id="PF02878">
    <property type="entry name" value="PGM_PMM_I"/>
    <property type="match status" value="1"/>
</dbReference>
<comment type="similarity">
    <text evidence="2 7">Belongs to the phosphohexose mutase family.</text>
</comment>
<dbReference type="InterPro" id="IPR005852">
    <property type="entry name" value="PGM_a-D-Glc-sp"/>
</dbReference>
<keyword evidence="5 7" id="KW-0460">Magnesium</keyword>
<dbReference type="InterPro" id="IPR016066">
    <property type="entry name" value="A-D-PHexomutase_CS"/>
</dbReference>
<dbReference type="AlphaFoldDB" id="A0A4U0SHU1"/>
<dbReference type="InterPro" id="IPR005843">
    <property type="entry name" value="A-D-PHexomutase_C"/>
</dbReference>
<dbReference type="Gene3D" id="3.30.310.50">
    <property type="entry name" value="Alpha-D-phosphohexomutase, C-terminal domain"/>
    <property type="match status" value="1"/>
</dbReference>
<dbReference type="InterPro" id="IPR005845">
    <property type="entry name" value="A-D-PHexomutase_a/b/a-II"/>
</dbReference>
<dbReference type="InterPro" id="IPR005844">
    <property type="entry name" value="A-D-PHexomutase_a/b/a-I"/>
</dbReference>
<feature type="domain" description="Alpha-D-phosphohexomutase C-terminal" evidence="8">
    <location>
        <begin position="489"/>
        <end position="537"/>
    </location>
</feature>
<dbReference type="NCBIfam" id="TIGR01132">
    <property type="entry name" value="pgm"/>
    <property type="match status" value="1"/>
</dbReference>
<evidence type="ECO:0000256" key="1">
    <source>
        <dbReference type="ARBA" id="ARBA00001946"/>
    </source>
</evidence>
<comment type="caution">
    <text evidence="12">The sequence shown here is derived from an EMBL/GenBank/DDBJ whole genome shotgun (WGS) entry which is preliminary data.</text>
</comment>
<dbReference type="InterPro" id="IPR016055">
    <property type="entry name" value="A-D-PHexomutase_a/b/a-I/II/III"/>
</dbReference>
<dbReference type="CDD" id="cd05801">
    <property type="entry name" value="PGM_like3"/>
    <property type="match status" value="1"/>
</dbReference>
<proteinExistence type="inferred from homology"/>
<feature type="domain" description="Alpha-D-phosphohexomutase alpha/beta/alpha" evidence="11">
    <location>
        <begin position="321"/>
        <end position="438"/>
    </location>
</feature>
<dbReference type="Gene3D" id="3.40.120.10">
    <property type="entry name" value="Alpha-D-Glucose-1,6-Bisphosphate, subunit A, domain 3"/>
    <property type="match status" value="3"/>
</dbReference>
<dbReference type="SUPFAM" id="SSF53738">
    <property type="entry name" value="Phosphoglucomutase, first 3 domains"/>
    <property type="match status" value="3"/>
</dbReference>
<evidence type="ECO:0000313" key="13">
    <source>
        <dbReference type="Proteomes" id="UP000305778"/>
    </source>
</evidence>
<dbReference type="PANTHER" id="PTHR45745">
    <property type="entry name" value="PHOSPHOMANNOMUTASE 45A"/>
    <property type="match status" value="1"/>
</dbReference>
<dbReference type="GO" id="GO:0008973">
    <property type="term" value="F:phosphopentomutase activity"/>
    <property type="evidence" value="ECO:0007669"/>
    <property type="project" value="TreeGrafter"/>
</dbReference>
<evidence type="ECO:0000256" key="3">
    <source>
        <dbReference type="ARBA" id="ARBA00022553"/>
    </source>
</evidence>
<protein>
    <submittedName>
        <fullName evidence="12">Alpha-D-glucose phosphate-specific phosphoglucomutase</fullName>
        <ecNumber evidence="12">5.4.2.2</ecNumber>
    </submittedName>
</protein>
<dbReference type="GO" id="GO:0005975">
    <property type="term" value="P:carbohydrate metabolic process"/>
    <property type="evidence" value="ECO:0007669"/>
    <property type="project" value="InterPro"/>
</dbReference>
<dbReference type="Proteomes" id="UP000305778">
    <property type="component" value="Unassembled WGS sequence"/>
</dbReference>
<dbReference type="GO" id="GO:0006166">
    <property type="term" value="P:purine ribonucleoside salvage"/>
    <property type="evidence" value="ECO:0007669"/>
    <property type="project" value="TreeGrafter"/>
</dbReference>
<dbReference type="InterPro" id="IPR005846">
    <property type="entry name" value="A-D-PHexomutase_a/b/a-III"/>
</dbReference>
<keyword evidence="6 12" id="KW-0413">Isomerase</keyword>
<sequence length="545" mass="57767">MVHERAGQPAQPADLVDVARLVTAYYTLRPDPAEPDQRVSFGTSGHRGSSLAVSFNEDHIAATSQAICDYRADQGTDGPLFMGADTHALSEPARATALEVFAANDVTVLIDSTDGYTPTPAVSHAILAHNRGRTTGIADGVVVTPSHNPPADGGFKYNPPTGGPAAASVTSWIQDRANELITAGLKGVQRLPYTRALAAATTGRYDFLGRYVDDLPAVLDLDAVRSAGVRIGADPLGGASVGYWGRIAEQYRLDLTVVNPHTDPTWRFMTLDWDGKIRMDCSSPYAMASLIAQRDSYQIATGNDADADRHGIVTPDAGLMNPNHYLAVAISYLYTHRDGWPPDAAVGKTLVSSAVIDRVAADLGRRLVEVPVGFKWFVDGLLDGSLGFGGEESAGASFLRRDGSVWTTDKDGIVLALLASEITAVTGSSPSEHYAALTGRFGDPAYARIDAPASREEKAVLARLSPDQVTTRELAGDPVTAVLTEAPGNGAPIGGIKVTTENAWFAARPSGTEDVYKIYAESFLGPDHLRRVQEEARAVVSAALS</sequence>
<evidence type="ECO:0000256" key="5">
    <source>
        <dbReference type="ARBA" id="ARBA00022842"/>
    </source>
</evidence>
<evidence type="ECO:0000259" key="11">
    <source>
        <dbReference type="Pfam" id="PF02880"/>
    </source>
</evidence>
<dbReference type="Pfam" id="PF02880">
    <property type="entry name" value="PGM_PMM_III"/>
    <property type="match status" value="1"/>
</dbReference>
<evidence type="ECO:0000256" key="4">
    <source>
        <dbReference type="ARBA" id="ARBA00022723"/>
    </source>
</evidence>
<evidence type="ECO:0000259" key="9">
    <source>
        <dbReference type="Pfam" id="PF02878"/>
    </source>
</evidence>
<dbReference type="PROSITE" id="PS00710">
    <property type="entry name" value="PGM_PMM"/>
    <property type="match status" value="1"/>
</dbReference>
<evidence type="ECO:0000256" key="6">
    <source>
        <dbReference type="ARBA" id="ARBA00023235"/>
    </source>
</evidence>
<name>A0A4U0SHU1_9ACTN</name>
<comment type="cofactor">
    <cofactor evidence="1">
        <name>Mg(2+)</name>
        <dbReference type="ChEBI" id="CHEBI:18420"/>
    </cofactor>
</comment>
<dbReference type="Pfam" id="PF02879">
    <property type="entry name" value="PGM_PMM_II"/>
    <property type="match status" value="1"/>
</dbReference>
<evidence type="ECO:0000259" key="10">
    <source>
        <dbReference type="Pfam" id="PF02879"/>
    </source>
</evidence>
<evidence type="ECO:0000313" key="12">
    <source>
        <dbReference type="EMBL" id="TKA09264.1"/>
    </source>
</evidence>
<reference evidence="12 13" key="1">
    <citation type="submission" date="2019-04" db="EMBL/GenBank/DDBJ databases">
        <title>Streptomyces oryziradicis sp. nov., a novel actinomycete isolated from rhizosphere soil of rice (Oryza sativa L.).</title>
        <authorList>
            <person name="Li C."/>
        </authorList>
    </citation>
    <scope>NUCLEOTIDE SEQUENCE [LARGE SCALE GENOMIC DNA]</scope>
    <source>
        <strain evidence="12 13">NEAU-C40</strain>
    </source>
</reference>
<keyword evidence="4 7" id="KW-0479">Metal-binding</keyword>
<dbReference type="Pfam" id="PF00408">
    <property type="entry name" value="PGM_PMM_IV"/>
    <property type="match status" value="1"/>
</dbReference>
<keyword evidence="3" id="KW-0597">Phosphoprotein</keyword>
<dbReference type="EMBL" id="SUMC01000023">
    <property type="protein sequence ID" value="TKA09264.1"/>
    <property type="molecule type" value="Genomic_DNA"/>
</dbReference>
<feature type="domain" description="Alpha-D-phosphohexomutase alpha/beta/alpha" evidence="10">
    <location>
        <begin position="210"/>
        <end position="315"/>
    </location>
</feature>